<dbReference type="InterPro" id="IPR000531">
    <property type="entry name" value="Beta-barrel_TonB"/>
</dbReference>
<evidence type="ECO:0000256" key="8">
    <source>
        <dbReference type="ARBA" id="ARBA00023237"/>
    </source>
</evidence>
<feature type="domain" description="TonB-dependent receptor-like beta-barrel" evidence="11">
    <location>
        <begin position="231"/>
        <end position="645"/>
    </location>
</feature>
<dbReference type="PROSITE" id="PS52016">
    <property type="entry name" value="TONB_DEPENDENT_REC_3"/>
    <property type="match status" value="1"/>
</dbReference>
<dbReference type="PROSITE" id="PS01156">
    <property type="entry name" value="TONB_DEPENDENT_REC_2"/>
    <property type="match status" value="1"/>
</dbReference>
<keyword evidence="3 9" id="KW-1134">Transmembrane beta strand</keyword>
<evidence type="ECO:0000256" key="3">
    <source>
        <dbReference type="ARBA" id="ARBA00022452"/>
    </source>
</evidence>
<dbReference type="PANTHER" id="PTHR30069">
    <property type="entry name" value="TONB-DEPENDENT OUTER MEMBRANE RECEPTOR"/>
    <property type="match status" value="1"/>
</dbReference>
<name>A0ABU4W7F2_9FUSO</name>
<gene>
    <name evidence="13" type="ORF">RFV38_02940</name>
</gene>
<dbReference type="InterPro" id="IPR039426">
    <property type="entry name" value="TonB-dep_rcpt-like"/>
</dbReference>
<keyword evidence="2 9" id="KW-0813">Transport</keyword>
<keyword evidence="8 9" id="KW-0998">Cell outer membrane</keyword>
<evidence type="ECO:0000256" key="9">
    <source>
        <dbReference type="PROSITE-ProRule" id="PRU01360"/>
    </source>
</evidence>
<keyword evidence="13" id="KW-0675">Receptor</keyword>
<dbReference type="Pfam" id="PF07715">
    <property type="entry name" value="Plug"/>
    <property type="match status" value="1"/>
</dbReference>
<dbReference type="InterPro" id="IPR037066">
    <property type="entry name" value="Plug_dom_sf"/>
</dbReference>
<dbReference type="SUPFAM" id="SSF56935">
    <property type="entry name" value="Porins"/>
    <property type="match status" value="1"/>
</dbReference>
<dbReference type="InterPro" id="IPR012910">
    <property type="entry name" value="Plug_dom"/>
</dbReference>
<evidence type="ECO:0000256" key="2">
    <source>
        <dbReference type="ARBA" id="ARBA00022448"/>
    </source>
</evidence>
<evidence type="ECO:0000256" key="10">
    <source>
        <dbReference type="RuleBase" id="RU003357"/>
    </source>
</evidence>
<evidence type="ECO:0000256" key="6">
    <source>
        <dbReference type="ARBA" id="ARBA00023077"/>
    </source>
</evidence>
<comment type="subcellular location">
    <subcellularLocation>
        <location evidence="1 9">Cell outer membrane</location>
        <topology evidence="1 9">Multi-pass membrane protein</topology>
    </subcellularLocation>
</comment>
<comment type="caution">
    <text evidence="13">The sequence shown here is derived from an EMBL/GenBank/DDBJ whole genome shotgun (WGS) entry which is preliminary data.</text>
</comment>
<keyword evidence="14" id="KW-1185">Reference proteome</keyword>
<keyword evidence="4 9" id="KW-0812">Transmembrane</keyword>
<proteinExistence type="inferred from homology"/>
<evidence type="ECO:0000256" key="4">
    <source>
        <dbReference type="ARBA" id="ARBA00022692"/>
    </source>
</evidence>
<dbReference type="InterPro" id="IPR010917">
    <property type="entry name" value="TonB_rcpt_CS"/>
</dbReference>
<dbReference type="RefSeq" id="WP_320312863.1">
    <property type="nucleotide sequence ID" value="NZ_JAVIKH010000002.1"/>
</dbReference>
<dbReference type="PANTHER" id="PTHR30069:SF27">
    <property type="entry name" value="BLL4766 PROTEIN"/>
    <property type="match status" value="1"/>
</dbReference>
<evidence type="ECO:0000259" key="11">
    <source>
        <dbReference type="Pfam" id="PF00593"/>
    </source>
</evidence>
<accession>A0ABU4W7F2</accession>
<keyword evidence="6 10" id="KW-0798">TonB box</keyword>
<evidence type="ECO:0000256" key="7">
    <source>
        <dbReference type="ARBA" id="ARBA00023136"/>
    </source>
</evidence>
<dbReference type="Pfam" id="PF00593">
    <property type="entry name" value="TonB_dep_Rec_b-barrel"/>
    <property type="match status" value="1"/>
</dbReference>
<dbReference type="Proteomes" id="UP001279681">
    <property type="component" value="Unassembled WGS sequence"/>
</dbReference>
<evidence type="ECO:0000256" key="5">
    <source>
        <dbReference type="ARBA" id="ARBA00022729"/>
    </source>
</evidence>
<dbReference type="Gene3D" id="2.170.130.10">
    <property type="entry name" value="TonB-dependent receptor, plug domain"/>
    <property type="match status" value="1"/>
</dbReference>
<protein>
    <submittedName>
        <fullName evidence="13">TonB-dependent receptor</fullName>
    </submittedName>
</protein>
<sequence>MNKRVAILSLIVTALSYSNDEFFYEEANKGVKLNESVISTTGFETAQRNITNTVTVITSKDIEEKNYQSVSEALKDVPSVNLIGDPKDPIIDMRGQGSKATANVQVLIDGVGVNLLDTSHAKTPINTVPVENIEKIEVIPGGGAILYGSGTRGGIINIITKSGAGYTGGSVSGELNTFGGKKGEVSYGTTIGNVGVNINYTKNDYKGFRDGDESDSEYFEGSLKYKITENQNMTLKYSRYKDDATSPRTLSKDMLSNPESNGLVSKYDELIVNNTKKDEFTGKYEYKFNEKITLDLVGFYQKTDIYNENNYGKMGYSVKNYMDYTDEKIGFKPKLKINYGESSNLILGYDYINNNLKRDSQMDMFSSEKYKNDLTKDIHSLFILNRNGIGKFEFTQGMRYEYAKYKTDRSYTKNSLSNGATTADTSISRKTTMENMAYELVGNYLYSETGNVYIKGEKGFTSPTPSQLVDKIDGAYVDNNLESETYTTYETGFKDYIFGSFVSGALYLTETKDEIATENYTGMNFKNYNIGKTRRYGLELNAEQYFGKLTVREGYALVKTKILKDQDKAIEGNEIADVPTNRLNVALDYQITSKFNVIWDTVYSSGYYLNNQNTEGKQNENIVTNLTFNYKPNESLRVYTGVNNIFNEKYYNSISSDGKEYNPAAERSLYAGFKYNF</sequence>
<evidence type="ECO:0000259" key="12">
    <source>
        <dbReference type="Pfam" id="PF07715"/>
    </source>
</evidence>
<evidence type="ECO:0000256" key="1">
    <source>
        <dbReference type="ARBA" id="ARBA00004571"/>
    </source>
</evidence>
<dbReference type="Gene3D" id="2.40.170.20">
    <property type="entry name" value="TonB-dependent receptor, beta-barrel domain"/>
    <property type="match status" value="1"/>
</dbReference>
<dbReference type="CDD" id="cd01347">
    <property type="entry name" value="ligand_gated_channel"/>
    <property type="match status" value="1"/>
</dbReference>
<reference evidence="14" key="1">
    <citation type="submission" date="2023-07" db="EMBL/GenBank/DDBJ databases">
        <authorList>
            <person name="Colorado M.A."/>
            <person name="Villamil L.M."/>
            <person name="Melo J.F."/>
            <person name="Rodriguez J.A."/>
            <person name="Ruiz R.Y."/>
        </authorList>
    </citation>
    <scope>NUCLEOTIDE SEQUENCE [LARGE SCALE GENOMIC DNA]</scope>
    <source>
        <strain evidence="14">C33</strain>
    </source>
</reference>
<dbReference type="InterPro" id="IPR036942">
    <property type="entry name" value="Beta-barrel_TonB_sf"/>
</dbReference>
<dbReference type="EMBL" id="JAVIKH010000002">
    <property type="protein sequence ID" value="MDX8335462.1"/>
    <property type="molecule type" value="Genomic_DNA"/>
</dbReference>
<evidence type="ECO:0000313" key="14">
    <source>
        <dbReference type="Proteomes" id="UP001279681"/>
    </source>
</evidence>
<comment type="similarity">
    <text evidence="9 10">Belongs to the TonB-dependent receptor family.</text>
</comment>
<keyword evidence="5" id="KW-0732">Signal</keyword>
<feature type="domain" description="TonB-dependent receptor plug" evidence="12">
    <location>
        <begin position="47"/>
        <end position="155"/>
    </location>
</feature>
<keyword evidence="7 9" id="KW-0472">Membrane</keyword>
<organism evidence="13 14">
    <name type="scientific">Candidatus Cetobacterium colombiensis</name>
    <dbReference type="NCBI Taxonomy" id="3073100"/>
    <lineage>
        <taxon>Bacteria</taxon>
        <taxon>Fusobacteriati</taxon>
        <taxon>Fusobacteriota</taxon>
        <taxon>Fusobacteriia</taxon>
        <taxon>Fusobacteriales</taxon>
        <taxon>Fusobacteriaceae</taxon>
        <taxon>Cetobacterium</taxon>
    </lineage>
</organism>
<evidence type="ECO:0000313" key="13">
    <source>
        <dbReference type="EMBL" id="MDX8335462.1"/>
    </source>
</evidence>